<keyword evidence="2" id="KW-1185">Reference proteome</keyword>
<dbReference type="AlphaFoldDB" id="A0A4Q1KFZ3"/>
<accession>A0A4Q1KFZ3</accession>
<dbReference type="EMBL" id="SBKP01000027">
    <property type="protein sequence ID" value="RXR24718.1"/>
    <property type="molecule type" value="Genomic_DNA"/>
</dbReference>
<dbReference type="RefSeq" id="WP_129405297.1">
    <property type="nucleotide sequence ID" value="NZ_SBKP01000027.1"/>
</dbReference>
<gene>
    <name evidence="1" type="ORF">EQG66_14905</name>
</gene>
<comment type="caution">
    <text evidence="1">The sequence shown here is derived from an EMBL/GenBank/DDBJ whole genome shotgun (WGS) entry which is preliminary data.</text>
</comment>
<evidence type="ECO:0000313" key="1">
    <source>
        <dbReference type="EMBL" id="RXR24718.1"/>
    </source>
</evidence>
<organism evidence="1 2">
    <name type="scientific">Sphingobium fluviale</name>
    <dbReference type="NCBI Taxonomy" id="2506423"/>
    <lineage>
        <taxon>Bacteria</taxon>
        <taxon>Pseudomonadati</taxon>
        <taxon>Pseudomonadota</taxon>
        <taxon>Alphaproteobacteria</taxon>
        <taxon>Sphingomonadales</taxon>
        <taxon>Sphingomonadaceae</taxon>
        <taxon>Sphingobium</taxon>
    </lineage>
</organism>
<evidence type="ECO:0000313" key="2">
    <source>
        <dbReference type="Proteomes" id="UP000290958"/>
    </source>
</evidence>
<reference evidence="2" key="1">
    <citation type="submission" date="2019-01" db="EMBL/GenBank/DDBJ databases">
        <title>Cytophagaceae bacterium strain CAR-16.</title>
        <authorList>
            <person name="Chen W.-M."/>
        </authorList>
    </citation>
    <scope>NUCLEOTIDE SEQUENCE [LARGE SCALE GENOMIC DNA]</scope>
    <source>
        <strain evidence="2">CHR27</strain>
    </source>
</reference>
<sequence length="73" mass="8570">MSDPKLGFKARPHSLAQVEQCPDLKAKITPLQAVIRYRDLLQVESLFYKAKAVRRQHLWPKKGLRIRRDWVSS</sequence>
<proteinExistence type="predicted"/>
<name>A0A4Q1KFZ3_9SPHN</name>
<protein>
    <submittedName>
        <fullName evidence="1">Uncharacterized protein</fullName>
    </submittedName>
</protein>
<dbReference type="OrthoDB" id="8257391at2"/>
<dbReference type="Proteomes" id="UP000290958">
    <property type="component" value="Unassembled WGS sequence"/>
</dbReference>